<accession>A0ABQ0SFY5</accession>
<dbReference type="InterPro" id="IPR005039">
    <property type="entry name" value="Ant_C"/>
</dbReference>
<dbReference type="Pfam" id="PF03374">
    <property type="entry name" value="ANT"/>
    <property type="match status" value="1"/>
</dbReference>
<dbReference type="Proteomes" id="UP000319478">
    <property type="component" value="Unassembled WGS sequence"/>
</dbReference>
<dbReference type="EMBL" id="BJNN01000108">
    <property type="protein sequence ID" value="GEC64129.1"/>
    <property type="molecule type" value="Genomic_DNA"/>
</dbReference>
<name>A0ABQ0SFY5_NOVHA</name>
<feature type="domain" description="Antirepressor protein C-terminal" evidence="1">
    <location>
        <begin position="105"/>
        <end position="206"/>
    </location>
</feature>
<protein>
    <recommendedName>
        <fullName evidence="1">Antirepressor protein C-terminal domain-containing protein</fullName>
    </recommendedName>
</protein>
<proteinExistence type="predicted"/>
<gene>
    <name evidence="2" type="ORF">GHA01_19780</name>
</gene>
<reference evidence="2 3" key="1">
    <citation type="submission" date="2019-06" db="EMBL/GenBank/DDBJ databases">
        <title>Whole genome shotgun sequence of Komagataeibacter hansenii NBRC 14820.</title>
        <authorList>
            <person name="Hosoyama A."/>
            <person name="Uohara A."/>
            <person name="Ohji S."/>
            <person name="Ichikawa N."/>
        </authorList>
    </citation>
    <scope>NUCLEOTIDE SEQUENCE [LARGE SCALE GENOMIC DNA]</scope>
    <source>
        <strain evidence="2 3">NBRC 14820</strain>
    </source>
</reference>
<sequence>MRDIRAMLEQVGEGQSKFGSTYLDAQGKARECYNLPKNLTLNLITGYRADMRLKIIDRWLELEASTSPIPDPRVPRTLSEALRLAADQQDRIAAQADTIAQQQVRIERDAPKVSALARIAGTEGSIDMRQAAKNLQVKPILLRNFMRDRRWIYRKGEHWLAYQTKLDSGLLEHKLVTLHQESGRTKIVTRLRVTAKGISRLGEMLHGWGVAR</sequence>
<evidence type="ECO:0000313" key="3">
    <source>
        <dbReference type="Proteomes" id="UP000319478"/>
    </source>
</evidence>
<evidence type="ECO:0000259" key="1">
    <source>
        <dbReference type="Pfam" id="PF03374"/>
    </source>
</evidence>
<comment type="caution">
    <text evidence="2">The sequence shown here is derived from an EMBL/GenBank/DDBJ whole genome shotgun (WGS) entry which is preliminary data.</text>
</comment>
<evidence type="ECO:0000313" key="2">
    <source>
        <dbReference type="EMBL" id="GEC64129.1"/>
    </source>
</evidence>
<keyword evidence="3" id="KW-1185">Reference proteome</keyword>
<organism evidence="2 3">
    <name type="scientific">Novacetimonas hansenii</name>
    <name type="common">Komagataeibacter hansenii</name>
    <dbReference type="NCBI Taxonomy" id="436"/>
    <lineage>
        <taxon>Bacteria</taxon>
        <taxon>Pseudomonadati</taxon>
        <taxon>Pseudomonadota</taxon>
        <taxon>Alphaproteobacteria</taxon>
        <taxon>Acetobacterales</taxon>
        <taxon>Acetobacteraceae</taxon>
        <taxon>Novacetimonas</taxon>
    </lineage>
</organism>